<keyword evidence="4" id="KW-0460">Magnesium</keyword>
<dbReference type="PROSITE" id="PS50926">
    <property type="entry name" value="TRAM"/>
    <property type="match status" value="1"/>
</dbReference>
<dbReference type="SUPFAM" id="SSF88723">
    <property type="entry name" value="PIN domain-like"/>
    <property type="match status" value="1"/>
</dbReference>
<feature type="transmembrane region" description="Helical" evidence="5">
    <location>
        <begin position="49"/>
        <end position="74"/>
    </location>
</feature>
<dbReference type="InterPro" id="IPR002792">
    <property type="entry name" value="TRAM_dom"/>
</dbReference>
<evidence type="ECO:0000256" key="5">
    <source>
        <dbReference type="SAM" id="Phobius"/>
    </source>
</evidence>
<organism evidence="7 8">
    <name type="scientific">Selenomonas ruminantium</name>
    <dbReference type="NCBI Taxonomy" id="971"/>
    <lineage>
        <taxon>Bacteria</taxon>
        <taxon>Bacillati</taxon>
        <taxon>Bacillota</taxon>
        <taxon>Negativicutes</taxon>
        <taxon>Selenomonadales</taxon>
        <taxon>Selenomonadaceae</taxon>
        <taxon>Selenomonas</taxon>
    </lineage>
</organism>
<evidence type="ECO:0000313" key="8">
    <source>
        <dbReference type="Proteomes" id="UP000183639"/>
    </source>
</evidence>
<evidence type="ECO:0000256" key="3">
    <source>
        <dbReference type="ARBA" id="ARBA00022801"/>
    </source>
</evidence>
<keyword evidence="5" id="KW-0812">Transmembrane</keyword>
<evidence type="ECO:0000256" key="1">
    <source>
        <dbReference type="ARBA" id="ARBA00001946"/>
    </source>
</evidence>
<dbReference type="EMBL" id="FOQK01000003">
    <property type="protein sequence ID" value="SFH72984.1"/>
    <property type="molecule type" value="Genomic_DNA"/>
</dbReference>
<keyword evidence="3" id="KW-0378">Hydrolase</keyword>
<dbReference type="InterPro" id="IPR029060">
    <property type="entry name" value="PIN-like_dom_sf"/>
</dbReference>
<dbReference type="Proteomes" id="UP000183639">
    <property type="component" value="Unassembled WGS sequence"/>
</dbReference>
<evidence type="ECO:0000256" key="2">
    <source>
        <dbReference type="ARBA" id="ARBA00022722"/>
    </source>
</evidence>
<keyword evidence="5" id="KW-1133">Transmembrane helix</keyword>
<name>A0A1I3CEN8_SELRU</name>
<feature type="transmembrane region" description="Helical" evidence="5">
    <location>
        <begin position="123"/>
        <end position="144"/>
    </location>
</feature>
<feature type="domain" description="TRAM" evidence="6">
    <location>
        <begin position="319"/>
        <end position="380"/>
    </location>
</feature>
<dbReference type="PANTHER" id="PTHR11603">
    <property type="entry name" value="AAA FAMILY ATPASE"/>
    <property type="match status" value="1"/>
</dbReference>
<feature type="transmembrane region" description="Helical" evidence="5">
    <location>
        <begin position="95"/>
        <end position="117"/>
    </location>
</feature>
<dbReference type="CDD" id="cd09877">
    <property type="entry name" value="PIN_YacL-like"/>
    <property type="match status" value="1"/>
</dbReference>
<keyword evidence="5" id="KW-0472">Membrane</keyword>
<sequence>MLDRVLRFFITLFMAIAGGALLNLAAPLLTSFISTEILKADMGWFKLTFAGLVCILLGAVIGGIVGFILSSYFIRQLKRFSAWVEVQLNKMPIHDVIAGVVGLFLGLIIANLLGYAFSKIPVVGEYIPVIFSIVFGYLGITLTIRKRKDLTGMFDFIQKLTKAVSKNPEQAAAAKGKQPAAPAEAKPQQQYKLLDTSVIIDGRIADICDTGFIEGTLLIPVFVLEELQHIADSSDALKRTRGRRGLDILQRIRQGTRCKVEVTNVDFDDITEVDSKLVRLGQQVGGKIITNDFNLNKVAQLRGVEVLNINELANAVKPVVIPGEAMEVTVVKSGKEQGQGVAYLDDGTMIVIEGGQRFMNETIAVEVTSALQTAAGRMIFAKPKN</sequence>
<dbReference type="AlphaFoldDB" id="A0A1I3CEN8"/>
<keyword evidence="2" id="KW-0540">Nuclease</keyword>
<feature type="transmembrane region" description="Helical" evidence="5">
    <location>
        <begin position="7"/>
        <end position="29"/>
    </location>
</feature>
<dbReference type="InterPro" id="IPR052041">
    <property type="entry name" value="Nucleic_acid_metab_PIN/TRAM"/>
</dbReference>
<protein>
    <submittedName>
        <fullName evidence="7">Uncharacterized conserved protein YacL, contains PIN and TRAM domains</fullName>
    </submittedName>
</protein>
<evidence type="ECO:0000256" key="4">
    <source>
        <dbReference type="ARBA" id="ARBA00022842"/>
    </source>
</evidence>
<comment type="cofactor">
    <cofactor evidence="1">
        <name>Mg(2+)</name>
        <dbReference type="ChEBI" id="CHEBI:18420"/>
    </cofactor>
</comment>
<evidence type="ECO:0000259" key="6">
    <source>
        <dbReference type="PROSITE" id="PS50926"/>
    </source>
</evidence>
<accession>A0A1I3CEN8</accession>
<dbReference type="SMART" id="SM00670">
    <property type="entry name" value="PINc"/>
    <property type="match status" value="1"/>
</dbReference>
<dbReference type="GO" id="GO:0004518">
    <property type="term" value="F:nuclease activity"/>
    <property type="evidence" value="ECO:0007669"/>
    <property type="project" value="UniProtKB-KW"/>
</dbReference>
<reference evidence="7 8" key="1">
    <citation type="submission" date="2016-10" db="EMBL/GenBank/DDBJ databases">
        <authorList>
            <person name="de Groot N.N."/>
        </authorList>
    </citation>
    <scope>NUCLEOTIDE SEQUENCE [LARGE SCALE GENOMIC DNA]</scope>
    <source>
        <strain evidence="7 8">Z108</strain>
    </source>
</reference>
<dbReference type="Gene3D" id="3.40.50.1010">
    <property type="entry name" value="5'-nuclease"/>
    <property type="match status" value="1"/>
</dbReference>
<proteinExistence type="predicted"/>
<gene>
    <name evidence="7" type="ORF">SAMN04487861_10392</name>
</gene>
<dbReference type="GO" id="GO:0016787">
    <property type="term" value="F:hydrolase activity"/>
    <property type="evidence" value="ECO:0007669"/>
    <property type="project" value="UniProtKB-KW"/>
</dbReference>
<dbReference type="PANTHER" id="PTHR11603:SF147">
    <property type="entry name" value="MEMBRANE PROTEIN"/>
    <property type="match status" value="1"/>
</dbReference>
<dbReference type="InterPro" id="IPR002716">
    <property type="entry name" value="PIN_dom"/>
</dbReference>
<dbReference type="Pfam" id="PF01938">
    <property type="entry name" value="TRAM"/>
    <property type="match status" value="1"/>
</dbReference>
<dbReference type="OrthoDB" id="9780734at2"/>
<evidence type="ECO:0000313" key="7">
    <source>
        <dbReference type="EMBL" id="SFH72984.1"/>
    </source>
</evidence>
<dbReference type="RefSeq" id="WP_075442162.1">
    <property type="nucleotide sequence ID" value="NZ_FOQK01000003.1"/>
</dbReference>